<comment type="similarity">
    <text evidence="1">Belongs to the UDP-glycosyltransferase family.</text>
</comment>
<dbReference type="Proteomes" id="UP001630127">
    <property type="component" value="Unassembled WGS sequence"/>
</dbReference>
<dbReference type="Pfam" id="PF00201">
    <property type="entry name" value="UDPGT"/>
    <property type="match status" value="1"/>
</dbReference>
<protein>
    <submittedName>
        <fullName evidence="4">Uncharacterized protein</fullName>
    </submittedName>
</protein>
<evidence type="ECO:0000256" key="1">
    <source>
        <dbReference type="ARBA" id="ARBA00009995"/>
    </source>
</evidence>
<keyword evidence="3" id="KW-0808">Transferase</keyword>
<dbReference type="AlphaFoldDB" id="A0ABD2YKT5"/>
<evidence type="ECO:0000256" key="3">
    <source>
        <dbReference type="ARBA" id="ARBA00022679"/>
    </source>
</evidence>
<dbReference type="PANTHER" id="PTHR11926">
    <property type="entry name" value="GLUCOSYL/GLUCURONOSYL TRANSFERASES"/>
    <property type="match status" value="1"/>
</dbReference>
<dbReference type="PANTHER" id="PTHR11926:SF870">
    <property type="entry name" value="UDP-GLYCOSYLTRANSFERASE 75B1"/>
    <property type="match status" value="1"/>
</dbReference>
<comment type="caution">
    <text evidence="4">The sequence shown here is derived from an EMBL/GenBank/DDBJ whole genome shotgun (WGS) entry which is preliminary data.</text>
</comment>
<accession>A0ABD2YKT5</accession>
<keyword evidence="5" id="KW-1185">Reference proteome</keyword>
<dbReference type="SUPFAM" id="SSF53756">
    <property type="entry name" value="UDP-Glycosyltransferase/glycogen phosphorylase"/>
    <property type="match status" value="1"/>
</dbReference>
<evidence type="ECO:0000313" key="4">
    <source>
        <dbReference type="EMBL" id="KAL3506515.1"/>
    </source>
</evidence>
<dbReference type="EMBL" id="JBJUIK010000013">
    <property type="protein sequence ID" value="KAL3506515.1"/>
    <property type="molecule type" value="Genomic_DNA"/>
</dbReference>
<reference evidence="4 5" key="1">
    <citation type="submission" date="2024-11" db="EMBL/GenBank/DDBJ databases">
        <title>A near-complete genome assembly of Cinchona calisaya.</title>
        <authorList>
            <person name="Lian D.C."/>
            <person name="Zhao X.W."/>
            <person name="Wei L."/>
        </authorList>
    </citation>
    <scope>NUCLEOTIDE SEQUENCE [LARGE SCALE GENOMIC DNA]</scope>
    <source>
        <tissue evidence="4">Nenye</tissue>
    </source>
</reference>
<gene>
    <name evidence="4" type="ORF">ACH5RR_031897</name>
</gene>
<dbReference type="Gene3D" id="3.40.50.2000">
    <property type="entry name" value="Glycogen Phosphorylase B"/>
    <property type="match status" value="1"/>
</dbReference>
<evidence type="ECO:0000313" key="5">
    <source>
        <dbReference type="Proteomes" id="UP001630127"/>
    </source>
</evidence>
<keyword evidence="2" id="KW-0328">Glycosyltransferase</keyword>
<dbReference type="GO" id="GO:0016757">
    <property type="term" value="F:glycosyltransferase activity"/>
    <property type="evidence" value="ECO:0007669"/>
    <property type="project" value="UniProtKB-KW"/>
</dbReference>
<name>A0ABD2YKT5_9GENT</name>
<proteinExistence type="inferred from homology"/>
<dbReference type="InterPro" id="IPR002213">
    <property type="entry name" value="UDP_glucos_trans"/>
</dbReference>
<sequence length="410" mass="45928">MKERKEEKVPIYIDSSDSSDLSLEYEPSSVTFQTATTSVPGVVNLTAADNGDNGETLPMHTIQVPSVMDLTRFLMGSYIYHINSDEGLTQKASPQPSIGRRECTKNMPNEPLRLLVQGDDVRFPENTSTGELRRSSRKRNEVYYFEGRIAVPKKQPRNACENPSKDVIPKKKYTSLRMRASNDPSVLLGQGQINPALQLAECLLKMEVKKVTFSTSLSATRRMIKQATSLTNFEFHPRFSGLKLLLFLIYTHYCNFGGYSEKIEKIMSGETVELPGLPLLKVGDLPSFLLDSSPEVNKIALEEMKVHFELLEKEENAFGSYSELPIEQIEEIAKGLIQSGKPFLWEIRIQSNGGNLEKMSSCKEELDKQGMIVPWCCQVEVLLHPFVGCFVTHCGWNSSSESLVCGVPVV</sequence>
<organism evidence="4 5">
    <name type="scientific">Cinchona calisaya</name>
    <dbReference type="NCBI Taxonomy" id="153742"/>
    <lineage>
        <taxon>Eukaryota</taxon>
        <taxon>Viridiplantae</taxon>
        <taxon>Streptophyta</taxon>
        <taxon>Embryophyta</taxon>
        <taxon>Tracheophyta</taxon>
        <taxon>Spermatophyta</taxon>
        <taxon>Magnoliopsida</taxon>
        <taxon>eudicotyledons</taxon>
        <taxon>Gunneridae</taxon>
        <taxon>Pentapetalae</taxon>
        <taxon>asterids</taxon>
        <taxon>lamiids</taxon>
        <taxon>Gentianales</taxon>
        <taxon>Rubiaceae</taxon>
        <taxon>Cinchonoideae</taxon>
        <taxon>Cinchoneae</taxon>
        <taxon>Cinchona</taxon>
    </lineage>
</organism>
<evidence type="ECO:0000256" key="2">
    <source>
        <dbReference type="ARBA" id="ARBA00022676"/>
    </source>
</evidence>